<organism evidence="3 4">
    <name type="scientific">Clytia hemisphaerica</name>
    <dbReference type="NCBI Taxonomy" id="252671"/>
    <lineage>
        <taxon>Eukaryota</taxon>
        <taxon>Metazoa</taxon>
        <taxon>Cnidaria</taxon>
        <taxon>Hydrozoa</taxon>
        <taxon>Hydroidolina</taxon>
        <taxon>Leptothecata</taxon>
        <taxon>Obeliida</taxon>
        <taxon>Clytiidae</taxon>
        <taxon>Clytia</taxon>
    </lineage>
</organism>
<sequence>MAELAKTMLKELEKNNGKEKKKKKPKEKSLDELLNLLPTSKKLSTSAKRKYPQNVWYGLNGSSSKSSKRKRNYNKGKSKLQKASKNECQSISTNEEDEFEETYFEQSDDINDSHDTDDEKEDLSKALEEVKTMVGERPKRTWGMRAERNDQRWRESKEGLLEETIRREEQETFCFKCGQREAEIRCYSCTHAIFLCTVCDTEVHKSKSFHDRQWFKEFYKPLTPKEHIEDGQVVIIEKPLLLTSKCSFCGHFCESCDVQVLSTAPITVITTKGRFDLNKFERICCHCTEKSNPFQIRTLLKNGYWPVSLNYALTVIREDCFFTLGSLFKEHAWLFSWKFFEIFIRHLHT</sequence>
<feature type="compositionally biased region" description="Basic and acidic residues" evidence="1">
    <location>
        <begin position="8"/>
        <end position="18"/>
    </location>
</feature>
<evidence type="ECO:0000313" key="3">
    <source>
        <dbReference type="EnsemblMetazoa" id="CLYHEMP026158.1"/>
    </source>
</evidence>
<feature type="compositionally biased region" description="Basic residues" evidence="1">
    <location>
        <begin position="66"/>
        <end position="82"/>
    </location>
</feature>
<accession>A0A7M5XMR8</accession>
<proteinExistence type="predicted"/>
<reference evidence="3" key="1">
    <citation type="submission" date="2021-01" db="UniProtKB">
        <authorList>
            <consortium name="EnsemblMetazoa"/>
        </authorList>
    </citation>
    <scope>IDENTIFICATION</scope>
</reference>
<evidence type="ECO:0000256" key="1">
    <source>
        <dbReference type="SAM" id="MobiDB-lite"/>
    </source>
</evidence>
<feature type="compositionally biased region" description="Polar residues" evidence="1">
    <location>
        <begin position="83"/>
        <end position="93"/>
    </location>
</feature>
<dbReference type="OrthoDB" id="6037464at2759"/>
<dbReference type="InterPro" id="IPR040564">
    <property type="entry name" value="CxC3-like"/>
</dbReference>
<dbReference type="Pfam" id="PF18804">
    <property type="entry name" value="CxC3"/>
    <property type="match status" value="1"/>
</dbReference>
<feature type="domain" description="CxC3 like cysteine cluster" evidence="2">
    <location>
        <begin position="239"/>
        <end position="322"/>
    </location>
</feature>
<protein>
    <recommendedName>
        <fullName evidence="2">CxC3 like cysteine cluster domain-containing protein</fullName>
    </recommendedName>
</protein>
<dbReference type="AlphaFoldDB" id="A0A7M5XMR8"/>
<evidence type="ECO:0000259" key="2">
    <source>
        <dbReference type="Pfam" id="PF18804"/>
    </source>
</evidence>
<feature type="compositionally biased region" description="Acidic residues" evidence="1">
    <location>
        <begin position="94"/>
        <end position="121"/>
    </location>
</feature>
<name>A0A7M5XMR8_9CNID</name>
<evidence type="ECO:0000313" key="4">
    <source>
        <dbReference type="Proteomes" id="UP000594262"/>
    </source>
</evidence>
<keyword evidence="4" id="KW-1185">Reference proteome</keyword>
<feature type="compositionally biased region" description="Polar residues" evidence="1">
    <location>
        <begin position="37"/>
        <end position="46"/>
    </location>
</feature>
<dbReference type="Proteomes" id="UP000594262">
    <property type="component" value="Unplaced"/>
</dbReference>
<dbReference type="EnsemblMetazoa" id="CLYHEMT026158.1">
    <property type="protein sequence ID" value="CLYHEMP026158.1"/>
    <property type="gene ID" value="CLYHEMG026158"/>
</dbReference>
<feature type="region of interest" description="Disordered" evidence="1">
    <location>
        <begin position="1"/>
        <end position="122"/>
    </location>
</feature>